<evidence type="ECO:0000256" key="10">
    <source>
        <dbReference type="ARBA" id="ARBA00024861"/>
    </source>
</evidence>
<comment type="similarity">
    <text evidence="3 11">Belongs to the ATP phosphoribosyltransferase family. Long subfamily.</text>
</comment>
<comment type="subcellular location">
    <subcellularLocation>
        <location evidence="11">Cytoplasm</location>
    </subcellularLocation>
</comment>
<evidence type="ECO:0000313" key="15">
    <source>
        <dbReference type="Proteomes" id="UP001201873"/>
    </source>
</evidence>
<comment type="pathway">
    <text evidence="2 11">Amino-acid biosynthesis; L-histidine biosynthesis; L-histidine from 5-phospho-alpha-D-ribose 1-diphosphate: step 1/9.</text>
</comment>
<organism evidence="14 15">
    <name type="scientific">Frankia umida</name>
    <dbReference type="NCBI Taxonomy" id="573489"/>
    <lineage>
        <taxon>Bacteria</taxon>
        <taxon>Bacillati</taxon>
        <taxon>Actinomycetota</taxon>
        <taxon>Actinomycetes</taxon>
        <taxon>Frankiales</taxon>
        <taxon>Frankiaceae</taxon>
        <taxon>Frankia</taxon>
    </lineage>
</organism>
<name>A0ABT0K247_9ACTN</name>
<dbReference type="Gene3D" id="3.40.190.10">
    <property type="entry name" value="Periplasmic binding protein-like II"/>
    <property type="match status" value="2"/>
</dbReference>
<protein>
    <recommendedName>
        <fullName evidence="5 11">ATP phosphoribosyltransferase</fullName>
        <shortName evidence="11">ATP-PRT</shortName>
        <shortName evidence="11">ATP-PRTase</shortName>
        <ecNumber evidence="4 11">2.4.2.17</ecNumber>
    </recommendedName>
</protein>
<dbReference type="RefSeq" id="WP_248826026.1">
    <property type="nucleotide sequence ID" value="NZ_JALKFT010000022.1"/>
</dbReference>
<keyword evidence="11" id="KW-0547">Nucleotide-binding</keyword>
<gene>
    <name evidence="11 14" type="primary">hisG</name>
    <name evidence="14" type="ORF">MXD59_19075</name>
</gene>
<evidence type="ECO:0000256" key="4">
    <source>
        <dbReference type="ARBA" id="ARBA00011946"/>
    </source>
</evidence>
<dbReference type="SUPFAM" id="SSF54913">
    <property type="entry name" value="GlnB-like"/>
    <property type="match status" value="1"/>
</dbReference>
<dbReference type="InterPro" id="IPR015867">
    <property type="entry name" value="N-reg_PII/ATP_PRibTrfase_C"/>
</dbReference>
<dbReference type="InterPro" id="IPR020621">
    <property type="entry name" value="ATP-PRT_HisG_long"/>
</dbReference>
<feature type="domain" description="Histidine biosynthesis HisG C-terminal" evidence="13">
    <location>
        <begin position="207"/>
        <end position="278"/>
    </location>
</feature>
<keyword evidence="11" id="KW-0067">ATP-binding</keyword>
<keyword evidence="11" id="KW-0460">Magnesium</keyword>
<dbReference type="SUPFAM" id="SSF53850">
    <property type="entry name" value="Periplasmic binding protein-like II"/>
    <property type="match status" value="1"/>
</dbReference>
<keyword evidence="6 11" id="KW-0028">Amino-acid biosynthesis</keyword>
<evidence type="ECO:0000256" key="7">
    <source>
        <dbReference type="ARBA" id="ARBA00022676"/>
    </source>
</evidence>
<dbReference type="NCBIfam" id="TIGR00070">
    <property type="entry name" value="hisG"/>
    <property type="match status" value="1"/>
</dbReference>
<dbReference type="Proteomes" id="UP001201873">
    <property type="component" value="Unassembled WGS sequence"/>
</dbReference>
<reference evidence="14 15" key="1">
    <citation type="submission" date="2022-04" db="EMBL/GenBank/DDBJ databases">
        <title>Genome diversity in the genus Frankia.</title>
        <authorList>
            <person name="Carlos-Shanley C."/>
            <person name="Hahn D."/>
        </authorList>
    </citation>
    <scope>NUCLEOTIDE SEQUENCE [LARGE SCALE GENOMIC DNA]</scope>
    <source>
        <strain evidence="14 15">Ag45/Mut15</strain>
    </source>
</reference>
<comment type="caution">
    <text evidence="14">The sequence shown here is derived from an EMBL/GenBank/DDBJ whole genome shotgun (WGS) entry which is preliminary data.</text>
</comment>
<comment type="cofactor">
    <cofactor evidence="11">
        <name>Mg(2+)</name>
        <dbReference type="ChEBI" id="CHEBI:18420"/>
    </cofactor>
</comment>
<dbReference type="EMBL" id="JALKFT010000022">
    <property type="protein sequence ID" value="MCK9877853.1"/>
    <property type="molecule type" value="Genomic_DNA"/>
</dbReference>
<sequence length="282" mass="29791">MLRVAVPNKGSLSGPATAMLHEAGYTQRGKTGGLVIIDEENDVEFFYLRPRDIAVYVGSGRLDLGITGRDLLIDSGAAAEEALALGFARSTFYFAAAPGTHHRVDDLDGQTIATSYPGLVAKHLADHGVHPAGLVRLDGAVETSLRLGVADAIADVVETGRTLAQLNLVTFGDPIMVSEAIVIRPANADTNPAVQRLLRRLHGVGVARDYRIVDYIVADDLLDRAVTITPGLESPTISRLHRPGQAAVRAVVPASTVQAVMDDLEALGATAILAAQIHACRL</sequence>
<dbReference type="GO" id="GO:0003879">
    <property type="term" value="F:ATP phosphoribosyltransferase activity"/>
    <property type="evidence" value="ECO:0007669"/>
    <property type="project" value="UniProtKB-EC"/>
</dbReference>
<keyword evidence="7 11" id="KW-0328">Glycosyltransferase</keyword>
<evidence type="ECO:0000313" key="14">
    <source>
        <dbReference type="EMBL" id="MCK9877853.1"/>
    </source>
</evidence>
<dbReference type="Pfam" id="PF01634">
    <property type="entry name" value="HisG"/>
    <property type="match status" value="1"/>
</dbReference>
<evidence type="ECO:0000259" key="12">
    <source>
        <dbReference type="Pfam" id="PF01634"/>
    </source>
</evidence>
<feature type="domain" description="ATP phosphoribosyltransferase catalytic" evidence="12">
    <location>
        <begin position="49"/>
        <end position="202"/>
    </location>
</feature>
<dbReference type="PANTHER" id="PTHR21403">
    <property type="entry name" value="ATP PHOSPHORIBOSYLTRANSFERASE ATP-PRTASE"/>
    <property type="match status" value="1"/>
</dbReference>
<dbReference type="Pfam" id="PF08029">
    <property type="entry name" value="HisG_C"/>
    <property type="match status" value="1"/>
</dbReference>
<dbReference type="PANTHER" id="PTHR21403:SF8">
    <property type="entry name" value="ATP PHOSPHORIBOSYLTRANSFERASE"/>
    <property type="match status" value="1"/>
</dbReference>
<evidence type="ECO:0000256" key="11">
    <source>
        <dbReference type="HAMAP-Rule" id="MF_00079"/>
    </source>
</evidence>
<dbReference type="InterPro" id="IPR011322">
    <property type="entry name" value="N-reg_PII-like_a/b"/>
</dbReference>
<evidence type="ECO:0000256" key="6">
    <source>
        <dbReference type="ARBA" id="ARBA00022605"/>
    </source>
</evidence>
<dbReference type="InterPro" id="IPR018198">
    <property type="entry name" value="ATP_PRibTrfase_CS"/>
</dbReference>
<dbReference type="HAMAP" id="MF_00079">
    <property type="entry name" value="HisG_Long"/>
    <property type="match status" value="1"/>
</dbReference>
<evidence type="ECO:0000256" key="9">
    <source>
        <dbReference type="ARBA" id="ARBA00023102"/>
    </source>
</evidence>
<dbReference type="NCBIfam" id="TIGR03455">
    <property type="entry name" value="HisG_C-term"/>
    <property type="match status" value="1"/>
</dbReference>
<proteinExistence type="inferred from homology"/>
<dbReference type="InterPro" id="IPR013820">
    <property type="entry name" value="ATP_PRibTrfase_cat"/>
</dbReference>
<dbReference type="InterPro" id="IPR013115">
    <property type="entry name" value="HisG_C"/>
</dbReference>
<comment type="catalytic activity">
    <reaction evidence="1 11">
        <text>1-(5-phospho-beta-D-ribosyl)-ATP + diphosphate = 5-phospho-alpha-D-ribose 1-diphosphate + ATP</text>
        <dbReference type="Rhea" id="RHEA:18473"/>
        <dbReference type="ChEBI" id="CHEBI:30616"/>
        <dbReference type="ChEBI" id="CHEBI:33019"/>
        <dbReference type="ChEBI" id="CHEBI:58017"/>
        <dbReference type="ChEBI" id="CHEBI:73183"/>
        <dbReference type="EC" id="2.4.2.17"/>
    </reaction>
</comment>
<comment type="activity regulation">
    <text evidence="11">Feedback inhibited by histidine.</text>
</comment>
<dbReference type="Gene3D" id="3.30.70.120">
    <property type="match status" value="1"/>
</dbReference>
<accession>A0ABT0K247</accession>
<keyword evidence="8 11" id="KW-0808">Transferase</keyword>
<keyword evidence="11" id="KW-0963">Cytoplasm</keyword>
<evidence type="ECO:0000256" key="5">
    <source>
        <dbReference type="ARBA" id="ARBA00020998"/>
    </source>
</evidence>
<evidence type="ECO:0000256" key="2">
    <source>
        <dbReference type="ARBA" id="ARBA00004667"/>
    </source>
</evidence>
<evidence type="ECO:0000256" key="8">
    <source>
        <dbReference type="ARBA" id="ARBA00022679"/>
    </source>
</evidence>
<dbReference type="EC" id="2.4.2.17" evidence="4 11"/>
<keyword evidence="15" id="KW-1185">Reference proteome</keyword>
<dbReference type="InterPro" id="IPR001348">
    <property type="entry name" value="ATP_PRibTrfase_HisG"/>
</dbReference>
<evidence type="ECO:0000259" key="13">
    <source>
        <dbReference type="Pfam" id="PF08029"/>
    </source>
</evidence>
<dbReference type="PROSITE" id="PS01316">
    <property type="entry name" value="ATP_P_PHORIBOSYLTR"/>
    <property type="match status" value="1"/>
</dbReference>
<keyword evidence="11" id="KW-0479">Metal-binding</keyword>
<evidence type="ECO:0000256" key="3">
    <source>
        <dbReference type="ARBA" id="ARBA00007955"/>
    </source>
</evidence>
<evidence type="ECO:0000256" key="1">
    <source>
        <dbReference type="ARBA" id="ARBA00000915"/>
    </source>
</evidence>
<comment type="function">
    <text evidence="10 11">Catalyzes the condensation of ATP and 5-phosphoribose 1-diphosphate to form N'-(5'-phosphoribosyl)-ATP (PR-ATP). Has a crucial role in the pathway because the rate of histidine biosynthesis seems to be controlled primarily by regulation of HisG enzymatic activity.</text>
</comment>
<keyword evidence="9 11" id="KW-0368">Histidine biosynthesis</keyword>